<comment type="caution">
    <text evidence="1">The sequence shown here is derived from an EMBL/GenBank/DDBJ whole genome shotgun (WGS) entry which is preliminary data.</text>
</comment>
<evidence type="ECO:0000313" key="2">
    <source>
        <dbReference type="Proteomes" id="UP001162640"/>
    </source>
</evidence>
<dbReference type="EMBL" id="BLQM01000006">
    <property type="protein sequence ID" value="GMH48756.1"/>
    <property type="molecule type" value="Genomic_DNA"/>
</dbReference>
<accession>A0A9W6ZAQ2</accession>
<dbReference type="AlphaFoldDB" id="A0A9W6ZAQ2"/>
<name>A0A9W6ZAQ2_9STRA</name>
<sequence length="208" mass="24603">MNVDSRYGLKLLSLGKIHKPGIKGYTKLIELEDVRLGSLIKIYNRVKLESSFDTYFLNKLLERLLKLGDDDFCGEVWNDNFGYRDKISYTLMLKEMIRRGESLEVVERMYRNVEEVDLVMYDEFIKVWEGERNQSYIKFLENVLENVKYVRPDTKKERKDKLVSKDILESKGWNSVDSGFKFFGGHSKTKEKGLRDSWDSFESGFRLF</sequence>
<organism evidence="1 2">
    <name type="scientific">Triparma laevis f. inornata</name>
    <dbReference type="NCBI Taxonomy" id="1714386"/>
    <lineage>
        <taxon>Eukaryota</taxon>
        <taxon>Sar</taxon>
        <taxon>Stramenopiles</taxon>
        <taxon>Ochrophyta</taxon>
        <taxon>Bolidophyceae</taxon>
        <taxon>Parmales</taxon>
        <taxon>Triparmaceae</taxon>
        <taxon>Triparma</taxon>
    </lineage>
</organism>
<protein>
    <submittedName>
        <fullName evidence="1">Uncharacterized protein</fullName>
    </submittedName>
</protein>
<reference evidence="2" key="1">
    <citation type="journal article" date="2023" name="Commun. Biol.">
        <title>Genome analysis of Parmales, the sister group of diatoms, reveals the evolutionary specialization of diatoms from phago-mixotrophs to photoautotrophs.</title>
        <authorList>
            <person name="Ban H."/>
            <person name="Sato S."/>
            <person name="Yoshikawa S."/>
            <person name="Yamada K."/>
            <person name="Nakamura Y."/>
            <person name="Ichinomiya M."/>
            <person name="Sato N."/>
            <person name="Blanc-Mathieu R."/>
            <person name="Endo H."/>
            <person name="Kuwata A."/>
            <person name="Ogata H."/>
        </authorList>
    </citation>
    <scope>NUCLEOTIDE SEQUENCE [LARGE SCALE GENOMIC DNA]</scope>
</reference>
<evidence type="ECO:0000313" key="1">
    <source>
        <dbReference type="EMBL" id="GMH48756.1"/>
    </source>
</evidence>
<proteinExistence type="predicted"/>
<dbReference type="Proteomes" id="UP001162640">
    <property type="component" value="Unassembled WGS sequence"/>
</dbReference>
<gene>
    <name evidence="1" type="ORF">TL16_g00364</name>
</gene>